<keyword evidence="9" id="KW-1185">Reference proteome</keyword>
<evidence type="ECO:0000256" key="7">
    <source>
        <dbReference type="RuleBase" id="RU365009"/>
    </source>
</evidence>
<dbReference type="CDD" id="cd23507">
    <property type="entry name" value="hydrophobin_I"/>
    <property type="match status" value="1"/>
</dbReference>
<accession>A0A371DPS3</accession>
<feature type="chain" id="PRO_5016487151" description="Hydrophobin" evidence="7">
    <location>
        <begin position="23"/>
        <end position="117"/>
    </location>
</feature>
<dbReference type="Proteomes" id="UP000256964">
    <property type="component" value="Unassembled WGS sequence"/>
</dbReference>
<sequence length="117" mass="11290">MISARLTAVLPVVLAATIGVGASIVPRCDGSGSSGSGSAGSCNTGPIQCCNQTYDTKDHSPDLLAGLLGVVVGSLDGLLGVSCSPIVSGATCSGTTVCCEDNAHGGLVSIGCLPIVL</sequence>
<proteinExistence type="inferred from homology"/>
<dbReference type="AlphaFoldDB" id="A0A371DPS3"/>
<keyword evidence="6 7" id="KW-1015">Disulfide bond</keyword>
<reference evidence="8 9" key="1">
    <citation type="journal article" date="2018" name="Biotechnol. Biofuels">
        <title>Integrative visual omics of the white-rot fungus Polyporus brumalis exposes the biotechnological potential of its oxidative enzymes for delignifying raw plant biomass.</title>
        <authorList>
            <person name="Miyauchi S."/>
            <person name="Rancon A."/>
            <person name="Drula E."/>
            <person name="Hage H."/>
            <person name="Chaduli D."/>
            <person name="Favel A."/>
            <person name="Grisel S."/>
            <person name="Henrissat B."/>
            <person name="Herpoel-Gimbert I."/>
            <person name="Ruiz-Duenas F.J."/>
            <person name="Chevret D."/>
            <person name="Hainaut M."/>
            <person name="Lin J."/>
            <person name="Wang M."/>
            <person name="Pangilinan J."/>
            <person name="Lipzen A."/>
            <person name="Lesage-Meessen L."/>
            <person name="Navarro D."/>
            <person name="Riley R."/>
            <person name="Grigoriev I.V."/>
            <person name="Zhou S."/>
            <person name="Raouche S."/>
            <person name="Rosso M.N."/>
        </authorList>
    </citation>
    <scope>NUCLEOTIDE SEQUENCE [LARGE SCALE GENOMIC DNA]</scope>
    <source>
        <strain evidence="8 9">BRFM 1820</strain>
    </source>
</reference>
<evidence type="ECO:0000256" key="3">
    <source>
        <dbReference type="ARBA" id="ARBA00022512"/>
    </source>
</evidence>
<dbReference type="InterPro" id="IPR001338">
    <property type="entry name" value="Class_I_Hydrophobin"/>
</dbReference>
<evidence type="ECO:0000256" key="2">
    <source>
        <dbReference type="ARBA" id="ARBA00010446"/>
    </source>
</evidence>
<evidence type="ECO:0000313" key="9">
    <source>
        <dbReference type="Proteomes" id="UP000256964"/>
    </source>
</evidence>
<dbReference type="Pfam" id="PF01185">
    <property type="entry name" value="Hydrophobin"/>
    <property type="match status" value="1"/>
</dbReference>
<dbReference type="GO" id="GO:0005199">
    <property type="term" value="F:structural constituent of cell wall"/>
    <property type="evidence" value="ECO:0007669"/>
    <property type="project" value="InterPro"/>
</dbReference>
<gene>
    <name evidence="8" type="ORF">OH76DRAFT_1478812</name>
</gene>
<dbReference type="EMBL" id="KZ857384">
    <property type="protein sequence ID" value="RDX54529.1"/>
    <property type="molecule type" value="Genomic_DNA"/>
</dbReference>
<evidence type="ECO:0000256" key="5">
    <source>
        <dbReference type="ARBA" id="ARBA00022729"/>
    </source>
</evidence>
<dbReference type="InterPro" id="IPR019778">
    <property type="entry name" value="Class_I_Hydrophobin_CS"/>
</dbReference>
<organism evidence="8 9">
    <name type="scientific">Lentinus brumalis</name>
    <dbReference type="NCBI Taxonomy" id="2498619"/>
    <lineage>
        <taxon>Eukaryota</taxon>
        <taxon>Fungi</taxon>
        <taxon>Dikarya</taxon>
        <taxon>Basidiomycota</taxon>
        <taxon>Agaricomycotina</taxon>
        <taxon>Agaricomycetes</taxon>
        <taxon>Polyporales</taxon>
        <taxon>Polyporaceae</taxon>
        <taxon>Lentinus</taxon>
    </lineage>
</organism>
<dbReference type="STRING" id="139420.A0A371DPS3"/>
<dbReference type="GO" id="GO:0009277">
    <property type="term" value="C:fungal-type cell wall"/>
    <property type="evidence" value="ECO:0007669"/>
    <property type="project" value="InterPro"/>
</dbReference>
<evidence type="ECO:0000256" key="4">
    <source>
        <dbReference type="ARBA" id="ARBA00022525"/>
    </source>
</evidence>
<dbReference type="OrthoDB" id="2754794at2759"/>
<feature type="signal peptide" evidence="7">
    <location>
        <begin position="1"/>
        <end position="22"/>
    </location>
</feature>
<protein>
    <recommendedName>
        <fullName evidence="7">Hydrophobin</fullName>
    </recommendedName>
</protein>
<comment type="similarity">
    <text evidence="2 7">Belongs to the fungal hydrophobin family.</text>
</comment>
<evidence type="ECO:0000256" key="6">
    <source>
        <dbReference type="ARBA" id="ARBA00023157"/>
    </source>
</evidence>
<evidence type="ECO:0000256" key="1">
    <source>
        <dbReference type="ARBA" id="ARBA00004191"/>
    </source>
</evidence>
<evidence type="ECO:0000313" key="8">
    <source>
        <dbReference type="EMBL" id="RDX54529.1"/>
    </source>
</evidence>
<dbReference type="PROSITE" id="PS00956">
    <property type="entry name" value="HYDROPHOBIN"/>
    <property type="match status" value="1"/>
</dbReference>
<dbReference type="SMART" id="SM00075">
    <property type="entry name" value="HYDRO"/>
    <property type="match status" value="1"/>
</dbReference>
<keyword evidence="4 7" id="KW-0964">Secreted</keyword>
<keyword evidence="3 7" id="KW-0134">Cell wall</keyword>
<keyword evidence="5 7" id="KW-0732">Signal</keyword>
<comment type="subcellular location">
    <subcellularLocation>
        <location evidence="1 7">Secreted</location>
        <location evidence="1 7">Cell wall</location>
    </subcellularLocation>
</comment>
<name>A0A371DPS3_9APHY</name>